<organism evidence="3 4">
    <name type="scientific">Myripristis murdjan</name>
    <name type="common">pinecone soldierfish</name>
    <dbReference type="NCBI Taxonomy" id="586833"/>
    <lineage>
        <taxon>Eukaryota</taxon>
        <taxon>Metazoa</taxon>
        <taxon>Chordata</taxon>
        <taxon>Craniata</taxon>
        <taxon>Vertebrata</taxon>
        <taxon>Euteleostomi</taxon>
        <taxon>Actinopterygii</taxon>
        <taxon>Neopterygii</taxon>
        <taxon>Teleostei</taxon>
        <taxon>Neoteleostei</taxon>
        <taxon>Acanthomorphata</taxon>
        <taxon>Holocentriformes</taxon>
        <taxon>Holocentridae</taxon>
        <taxon>Myripristis</taxon>
    </lineage>
</organism>
<dbReference type="Ensembl" id="ENSMMDT00005033728.1">
    <property type="protein sequence ID" value="ENSMMDP00005032993.1"/>
    <property type="gene ID" value="ENSMMDG00005015532.1"/>
</dbReference>
<dbReference type="GO" id="GO:0005879">
    <property type="term" value="C:axonemal microtubule"/>
    <property type="evidence" value="ECO:0007669"/>
    <property type="project" value="TreeGrafter"/>
</dbReference>
<reference evidence="3" key="1">
    <citation type="submission" date="2019-06" db="EMBL/GenBank/DDBJ databases">
        <authorList>
            <consortium name="Wellcome Sanger Institute Data Sharing"/>
        </authorList>
    </citation>
    <scope>NUCLEOTIDE SEQUENCE [LARGE SCALE GENOMIC DNA]</scope>
</reference>
<accession>A0A667Z303</accession>
<dbReference type="GO" id="GO:0036064">
    <property type="term" value="C:ciliary basal body"/>
    <property type="evidence" value="ECO:0007669"/>
    <property type="project" value="TreeGrafter"/>
</dbReference>
<evidence type="ECO:0000313" key="3">
    <source>
        <dbReference type="Ensembl" id="ENSMMDP00005032993.1"/>
    </source>
</evidence>
<dbReference type="InterPro" id="IPR033336">
    <property type="entry name" value="SAXO1/2"/>
</dbReference>
<reference evidence="3" key="3">
    <citation type="submission" date="2025-09" db="UniProtKB">
        <authorList>
            <consortium name="Ensembl"/>
        </authorList>
    </citation>
    <scope>IDENTIFICATION</scope>
</reference>
<reference evidence="3" key="2">
    <citation type="submission" date="2025-08" db="UniProtKB">
        <authorList>
            <consortium name="Ensembl"/>
        </authorList>
    </citation>
    <scope>IDENTIFICATION</scope>
</reference>
<evidence type="ECO:0008006" key="5">
    <source>
        <dbReference type="Google" id="ProtNLM"/>
    </source>
</evidence>
<dbReference type="AlphaFoldDB" id="A0A667Z303"/>
<dbReference type="GO" id="GO:0005814">
    <property type="term" value="C:centriole"/>
    <property type="evidence" value="ECO:0007669"/>
    <property type="project" value="TreeGrafter"/>
</dbReference>
<keyword evidence="4" id="KW-1185">Reference proteome</keyword>
<evidence type="ECO:0000256" key="2">
    <source>
        <dbReference type="SAM" id="MobiDB-lite"/>
    </source>
</evidence>
<feature type="region of interest" description="Disordered" evidence="2">
    <location>
        <begin position="159"/>
        <end position="182"/>
    </location>
</feature>
<dbReference type="Pfam" id="PF05217">
    <property type="entry name" value="SAXO1-2"/>
    <property type="match status" value="1"/>
</dbReference>
<dbReference type="GO" id="GO:0008017">
    <property type="term" value="F:microtubule binding"/>
    <property type="evidence" value="ECO:0007669"/>
    <property type="project" value="InterPro"/>
</dbReference>
<comment type="similarity">
    <text evidence="1">Belongs to the FAM154 family.</text>
</comment>
<dbReference type="InParanoid" id="A0A667Z303"/>
<evidence type="ECO:0000313" key="4">
    <source>
        <dbReference type="Proteomes" id="UP000472263"/>
    </source>
</evidence>
<dbReference type="Proteomes" id="UP000472263">
    <property type="component" value="Chromosome 18"/>
</dbReference>
<name>A0A667Z303_9TELE</name>
<dbReference type="PANTHER" id="PTHR31516:SF17">
    <property type="entry name" value="STABILIZER OF AXONEMAL MICROTUBULES 2"/>
    <property type="match status" value="1"/>
</dbReference>
<dbReference type="PANTHER" id="PTHR31516">
    <property type="entry name" value="STABILIZER OF AXONEMAL MICROTUBULES 2"/>
    <property type="match status" value="1"/>
</dbReference>
<sequence length="425" mass="48881">NISGMFFRSDSLTHKLTPHTTKVSKPYVPPENHTRWTSCCAQDDPVYPVERLVVAKMDAQTTKTIFQSVYKGKEPGHQYYDFRPWNVQRRQPYRLCDNLKLNKGTFETTTTSKDSYSHKHLVNITENFKPVPQIKETHPFDSTTNCRSQYVTFPVQLRKPRDNPAYQPNSTPLTRVIGSHEDYKHLPTEPAKSFKPKVSWARNPTVFEATSEFSDKFKTWPLGTKFHHKPEEYRPPEGRMAFLSTTHADYTVHEGQRSKSARPPIQTWVKDKGPFKAKSIMKEDYKIWSAMRRSPIIHKEEWEIPRGAFEKTTTSRSAYTPKTVHRAVSCKPAPRPPSPKSLLEKTTVYRSSYTAKEMPRCPVQCHASAGIQHKSTGVEGRQLYQIISDTGVTQPYAHLSVCSLIVMWHNTSGIFYLSTNASNKW</sequence>
<dbReference type="GO" id="GO:0036126">
    <property type="term" value="C:sperm flagellum"/>
    <property type="evidence" value="ECO:0007669"/>
    <property type="project" value="TreeGrafter"/>
</dbReference>
<evidence type="ECO:0000256" key="1">
    <source>
        <dbReference type="ARBA" id="ARBA00008738"/>
    </source>
</evidence>
<protein>
    <recommendedName>
        <fullName evidence="5">Stabilizer of axonemal microtubules 2</fullName>
    </recommendedName>
</protein>
<proteinExistence type="inferred from homology"/>
<dbReference type="GeneTree" id="ENSGT00390000007252"/>